<reference evidence="2" key="1">
    <citation type="journal article" date="2011" name="Nat. Biotechnol.">
        <title>The genomic sequence of the Chinese hamster ovary (CHO)-K1 cell line.</title>
        <authorList>
            <person name="Xu X."/>
            <person name="Nagarajan H."/>
            <person name="Lewis N.E."/>
            <person name="Pan S."/>
            <person name="Cai Z."/>
            <person name="Liu X."/>
            <person name="Chen W."/>
            <person name="Xie M."/>
            <person name="Wang W."/>
            <person name="Hammond S."/>
            <person name="Andersen M.R."/>
            <person name="Neff N."/>
            <person name="Passarelli B."/>
            <person name="Koh W."/>
            <person name="Fan H.C."/>
            <person name="Wang J."/>
            <person name="Gui Y."/>
            <person name="Lee K.H."/>
            <person name="Betenbaugh M.J."/>
            <person name="Quake S.R."/>
            <person name="Famili I."/>
            <person name="Palsson B.O."/>
            <person name="Wang J."/>
        </authorList>
    </citation>
    <scope>NUCLEOTIDE SEQUENCE [LARGE SCALE GENOMIC DNA]</scope>
    <source>
        <strain evidence="2">CHO K1 cell line</strain>
    </source>
</reference>
<name>G3HRH6_CRIGR</name>
<dbReference type="AlphaFoldDB" id="G3HRH6"/>
<sequence length="50" mass="5785">MEAETRQHGPCDWIKRATENRRLLNEGAEAAVVMGAREINHPWQVRQEVT</sequence>
<dbReference type="Proteomes" id="UP000001075">
    <property type="component" value="Unassembled WGS sequence"/>
</dbReference>
<dbReference type="EMBL" id="JH000637">
    <property type="protein sequence ID" value="EGW09616.1"/>
    <property type="molecule type" value="Genomic_DNA"/>
</dbReference>
<proteinExistence type="predicted"/>
<evidence type="ECO:0000313" key="1">
    <source>
        <dbReference type="EMBL" id="EGW09616.1"/>
    </source>
</evidence>
<accession>G3HRH6</accession>
<evidence type="ECO:0000313" key="2">
    <source>
        <dbReference type="Proteomes" id="UP000001075"/>
    </source>
</evidence>
<gene>
    <name evidence="1" type="ORF">I79_013447</name>
</gene>
<protein>
    <submittedName>
        <fullName evidence="1">Uncharacterized protein</fullName>
    </submittedName>
</protein>
<organism evidence="1 2">
    <name type="scientific">Cricetulus griseus</name>
    <name type="common">Chinese hamster</name>
    <name type="synonym">Cricetulus barabensis griseus</name>
    <dbReference type="NCBI Taxonomy" id="10029"/>
    <lineage>
        <taxon>Eukaryota</taxon>
        <taxon>Metazoa</taxon>
        <taxon>Chordata</taxon>
        <taxon>Craniata</taxon>
        <taxon>Vertebrata</taxon>
        <taxon>Euteleostomi</taxon>
        <taxon>Mammalia</taxon>
        <taxon>Eutheria</taxon>
        <taxon>Euarchontoglires</taxon>
        <taxon>Glires</taxon>
        <taxon>Rodentia</taxon>
        <taxon>Myomorpha</taxon>
        <taxon>Muroidea</taxon>
        <taxon>Cricetidae</taxon>
        <taxon>Cricetinae</taxon>
        <taxon>Cricetulus</taxon>
    </lineage>
</organism>
<dbReference type="InParanoid" id="G3HRH6"/>